<dbReference type="GO" id="GO:0016810">
    <property type="term" value="F:hydrolase activity, acting on carbon-nitrogen (but not peptide) bonds"/>
    <property type="evidence" value="ECO:0007669"/>
    <property type="project" value="InterPro"/>
</dbReference>
<dbReference type="SUPFAM" id="SSF51338">
    <property type="entry name" value="Composite domain of metallo-dependent hydrolases"/>
    <property type="match status" value="1"/>
</dbReference>
<dbReference type="OrthoDB" id="9782972at2"/>
<dbReference type="EMBL" id="AP021875">
    <property type="protein sequence ID" value="BBO78511.1"/>
    <property type="molecule type" value="Genomic_DNA"/>
</dbReference>
<proteinExistence type="predicted"/>
<name>A0A5K7ZFD4_9BACT</name>
<dbReference type="PANTHER" id="PTHR43135:SF3">
    <property type="entry name" value="ALPHA-D-RIBOSE 1-METHYLPHOSPHONATE 5-TRIPHOSPHATE DIPHOSPHATASE"/>
    <property type="match status" value="1"/>
</dbReference>
<dbReference type="InterPro" id="IPR032466">
    <property type="entry name" value="Metal_Hydrolase"/>
</dbReference>
<organism evidence="2 3">
    <name type="scientific">Desulfosarcina widdelii</name>
    <dbReference type="NCBI Taxonomy" id="947919"/>
    <lineage>
        <taxon>Bacteria</taxon>
        <taxon>Pseudomonadati</taxon>
        <taxon>Thermodesulfobacteriota</taxon>
        <taxon>Desulfobacteria</taxon>
        <taxon>Desulfobacterales</taxon>
        <taxon>Desulfosarcinaceae</taxon>
        <taxon>Desulfosarcina</taxon>
    </lineage>
</organism>
<dbReference type="Gene3D" id="2.30.40.10">
    <property type="entry name" value="Urease, subunit C, domain 1"/>
    <property type="match status" value="2"/>
</dbReference>
<keyword evidence="3" id="KW-1185">Reference proteome</keyword>
<dbReference type="InterPro" id="IPR006680">
    <property type="entry name" value="Amidohydro-rel"/>
</dbReference>
<keyword evidence="2" id="KW-0378">Hydrolase</keyword>
<feature type="domain" description="Amidohydrolase-related" evidence="1">
    <location>
        <begin position="364"/>
        <end position="469"/>
    </location>
</feature>
<dbReference type="RefSeq" id="WP_155307141.1">
    <property type="nucleotide sequence ID" value="NZ_AP021875.1"/>
</dbReference>
<evidence type="ECO:0000313" key="2">
    <source>
        <dbReference type="EMBL" id="BBO78511.1"/>
    </source>
</evidence>
<dbReference type="AlphaFoldDB" id="A0A5K7ZFD4"/>
<gene>
    <name evidence="2" type="ORF">DSCW_59280</name>
</gene>
<accession>A0A5K7ZFD4</accession>
<sequence length="482" mass="54289">MSTDPPVRLSFIIAIWALLIQIAAVAMASEKSCTAFIHANLIPMTTEAVIPDQTVVVQGNQIITVGSSSQTHIPPHSTVMDCRNTFLMPGLADMHVHLPRDGVVDNWPVSPLKLYLANGVTTIRCFGPRRKKGRSDLAWRKKIAFGELAGPNILTCGPQLRGHFKENPEHIVIRQKYQHFDFIKVYSFVTREEFHSIMSTAKKIDIYVAGHIPFQVGLEGVMAEWMDEIAHIEEFLWEFSDLDRQRYFEREDDWMTYAIQMTFNRLGPLLQLSPGEQEQKITSMVAALVDKLREKPIPVCTTLVIDDGIVQKLFDPKRFLEKPENRYLPPSYLERFRMGREKHQLQFKDGEVFAPFKYLLDKKLLAALKAINTPLLLSTDAGTGGMGIVPGFSLHDELKILVENGFTPYEALASGTVVASEIVQRMNGRDAFGTIVPGKRADLLLLKENPLEDVANARKILGVMAAGRWYDQKAISEMLAIE</sequence>
<dbReference type="PANTHER" id="PTHR43135">
    <property type="entry name" value="ALPHA-D-RIBOSE 1-METHYLPHOSPHONATE 5-TRIPHOSPHATE DIPHOSPHATASE"/>
    <property type="match status" value="1"/>
</dbReference>
<dbReference type="Pfam" id="PF01979">
    <property type="entry name" value="Amidohydro_1"/>
    <property type="match status" value="1"/>
</dbReference>
<protein>
    <submittedName>
        <fullName evidence="2">Amidohydrolase</fullName>
    </submittedName>
</protein>
<dbReference type="SUPFAM" id="SSF51556">
    <property type="entry name" value="Metallo-dependent hydrolases"/>
    <property type="match status" value="1"/>
</dbReference>
<reference evidence="2 3" key="1">
    <citation type="submission" date="2019-11" db="EMBL/GenBank/DDBJ databases">
        <title>Comparative genomics of hydrocarbon-degrading Desulfosarcina strains.</title>
        <authorList>
            <person name="Watanabe M."/>
            <person name="Kojima H."/>
            <person name="Fukui M."/>
        </authorList>
    </citation>
    <scope>NUCLEOTIDE SEQUENCE [LARGE SCALE GENOMIC DNA]</scope>
    <source>
        <strain evidence="2 3">PP31</strain>
    </source>
</reference>
<dbReference type="InterPro" id="IPR011059">
    <property type="entry name" value="Metal-dep_hydrolase_composite"/>
</dbReference>
<evidence type="ECO:0000313" key="3">
    <source>
        <dbReference type="Proteomes" id="UP000427769"/>
    </source>
</evidence>
<dbReference type="InterPro" id="IPR051781">
    <property type="entry name" value="Metallo-dep_Hydrolase"/>
</dbReference>
<dbReference type="KEGG" id="dwd:DSCW_59280"/>
<evidence type="ECO:0000259" key="1">
    <source>
        <dbReference type="Pfam" id="PF01979"/>
    </source>
</evidence>
<dbReference type="Proteomes" id="UP000427769">
    <property type="component" value="Chromosome"/>
</dbReference>